<name>A0ACC0VBI6_9HYPO</name>
<gene>
    <name evidence="1" type="ORF">N3K66_000281</name>
</gene>
<accession>A0ACC0VBI6</accession>
<keyword evidence="2" id="KW-1185">Reference proteome</keyword>
<proteinExistence type="predicted"/>
<protein>
    <submittedName>
        <fullName evidence="1">Uncharacterized protein</fullName>
    </submittedName>
</protein>
<comment type="caution">
    <text evidence="1">The sequence shown here is derived from an EMBL/GenBank/DDBJ whole genome shotgun (WGS) entry which is preliminary data.</text>
</comment>
<reference evidence="1" key="1">
    <citation type="submission" date="2022-10" db="EMBL/GenBank/DDBJ databases">
        <title>Complete Genome of Trichothecium roseum strain YXFP-22015, a Plant Pathogen Isolated from Citrus.</title>
        <authorList>
            <person name="Wang Y."/>
            <person name="Zhu L."/>
        </authorList>
    </citation>
    <scope>NUCLEOTIDE SEQUENCE</scope>
    <source>
        <strain evidence="1">YXFP-22015</strain>
    </source>
</reference>
<evidence type="ECO:0000313" key="1">
    <source>
        <dbReference type="EMBL" id="KAI9903752.1"/>
    </source>
</evidence>
<organism evidence="1 2">
    <name type="scientific">Trichothecium roseum</name>
    <dbReference type="NCBI Taxonomy" id="47278"/>
    <lineage>
        <taxon>Eukaryota</taxon>
        <taxon>Fungi</taxon>
        <taxon>Dikarya</taxon>
        <taxon>Ascomycota</taxon>
        <taxon>Pezizomycotina</taxon>
        <taxon>Sordariomycetes</taxon>
        <taxon>Hypocreomycetidae</taxon>
        <taxon>Hypocreales</taxon>
        <taxon>Hypocreales incertae sedis</taxon>
        <taxon>Trichothecium</taxon>
    </lineage>
</organism>
<dbReference type="Proteomes" id="UP001163324">
    <property type="component" value="Chromosome 1"/>
</dbReference>
<evidence type="ECO:0000313" key="2">
    <source>
        <dbReference type="Proteomes" id="UP001163324"/>
    </source>
</evidence>
<sequence length="348" mass="37096">MKLSVFSAKPYDKKYLDAAVARAGVDVDVTYHEFPLNPTTATLLQPTDFVSVFVNDALPASVIEKLPSLGVRGVLLRCAGFNNVDLDAAAAASLPVANVPSYSPEAVAEFAVALTQTLNRRTHKAYNRAREGNFALEGLMGRTLSGKTVGVVGTGRIGLAAARIFRGFGCEVLAHDPYPGEELGAMGGRYAPLDEVLASADVLSLHCPLAPSTRHIIDAAALAKMKDGVLLVNTSRGGLVDTPALVAALKSKKVGGVALDVYEDEGGLFYDDHSHDIIHDDVLMRLMTFPNVLVTGHQAFFTEEALEEISGCVLRNMVAIREGGGEGCENELTRKHVNKGEDEPVRNV</sequence>
<dbReference type="EMBL" id="CM047940">
    <property type="protein sequence ID" value="KAI9903752.1"/>
    <property type="molecule type" value="Genomic_DNA"/>
</dbReference>